<dbReference type="STRING" id="1802117.A3J54_03460"/>
<name>A0A1G2GAU4_9BACT</name>
<dbReference type="AlphaFoldDB" id="A0A1G2GAU4"/>
<keyword evidence="1" id="KW-0472">Membrane</keyword>
<evidence type="ECO:0000313" key="2">
    <source>
        <dbReference type="EMBL" id="OGZ47323.1"/>
    </source>
</evidence>
<feature type="transmembrane region" description="Helical" evidence="1">
    <location>
        <begin position="60"/>
        <end position="80"/>
    </location>
</feature>
<dbReference type="Proteomes" id="UP000176576">
    <property type="component" value="Unassembled WGS sequence"/>
</dbReference>
<proteinExistence type="predicted"/>
<reference evidence="2 3" key="1">
    <citation type="journal article" date="2016" name="Nat. Commun.">
        <title>Thousands of microbial genomes shed light on interconnected biogeochemical processes in an aquifer system.</title>
        <authorList>
            <person name="Anantharaman K."/>
            <person name="Brown C.T."/>
            <person name="Hug L.A."/>
            <person name="Sharon I."/>
            <person name="Castelle C.J."/>
            <person name="Probst A.J."/>
            <person name="Thomas B.C."/>
            <person name="Singh A."/>
            <person name="Wilkins M.J."/>
            <person name="Karaoz U."/>
            <person name="Brodie E.L."/>
            <person name="Williams K.H."/>
            <person name="Hubbard S.S."/>
            <person name="Banfield J.F."/>
        </authorList>
    </citation>
    <scope>NUCLEOTIDE SEQUENCE [LARGE SCALE GENOMIC DNA]</scope>
</reference>
<feature type="transmembrane region" description="Helical" evidence="1">
    <location>
        <begin position="92"/>
        <end position="114"/>
    </location>
</feature>
<protein>
    <submittedName>
        <fullName evidence="2">Uncharacterized protein</fullName>
    </submittedName>
</protein>
<gene>
    <name evidence="2" type="ORF">A3J54_03460</name>
</gene>
<dbReference type="EMBL" id="MHNN01000002">
    <property type="protein sequence ID" value="OGZ47323.1"/>
    <property type="molecule type" value="Genomic_DNA"/>
</dbReference>
<evidence type="ECO:0000313" key="3">
    <source>
        <dbReference type="Proteomes" id="UP000176576"/>
    </source>
</evidence>
<organism evidence="2 3">
    <name type="scientific">Candidatus Ryanbacteria bacterium RIFCSPHIGHO2_02_FULL_45_13b</name>
    <dbReference type="NCBI Taxonomy" id="1802117"/>
    <lineage>
        <taxon>Bacteria</taxon>
        <taxon>Candidatus Ryaniibacteriota</taxon>
    </lineage>
</organism>
<sequence>MRYILVIVLLFAIFIPFLTHAGIVPCGTEKNPDGSIANPCDLCDLYVGTKNIIDFLLFDFILPLAIVAFLIGGIFMLASSGNPQMLQTGKTAITNAVLGIFIAFGSWLIIATILNTLGYSNFTAAWNEPPICQPPIVAQPPPAPVPQEQRQYCVDTEGKDITTTCTTTTQGECVNLGGTWQSALPTNCTQKYCKKSDGTDATGQCKEVTKNSCDTLAGPTGTWDDSPPESCTGGSANALITQSLINNGVTFSSDSSCGGVHASTNKSELLASKRLTTCFHGCTPSSSCTPEATELSSSLLQTLDNVSSSLNFNITSLTTGNHGSKSKHYQGRAADLQPIGGSYLQLENKIKSVCGGCFTQCERGGGVVSCSSGTADHLHVHF</sequence>
<keyword evidence="1" id="KW-1133">Transmembrane helix</keyword>
<comment type="caution">
    <text evidence="2">The sequence shown here is derived from an EMBL/GenBank/DDBJ whole genome shotgun (WGS) entry which is preliminary data.</text>
</comment>
<evidence type="ECO:0000256" key="1">
    <source>
        <dbReference type="SAM" id="Phobius"/>
    </source>
</evidence>
<accession>A0A1G2GAU4</accession>
<keyword evidence="1" id="KW-0812">Transmembrane</keyword>